<evidence type="ECO:0008006" key="4">
    <source>
        <dbReference type="Google" id="ProtNLM"/>
    </source>
</evidence>
<dbReference type="InterPro" id="IPR025058">
    <property type="entry name" value="DUF3995"/>
</dbReference>
<comment type="caution">
    <text evidence="2">The sequence shown here is derived from an EMBL/GenBank/DDBJ whole genome shotgun (WGS) entry which is preliminary data.</text>
</comment>
<proteinExistence type="predicted"/>
<dbReference type="Pfam" id="PF13160">
    <property type="entry name" value="DUF3995"/>
    <property type="match status" value="1"/>
</dbReference>
<organism evidence="2 3">
    <name type="scientific">Streptomyces crystallinus</name>
    <dbReference type="NCBI Taxonomy" id="68191"/>
    <lineage>
        <taxon>Bacteria</taxon>
        <taxon>Bacillati</taxon>
        <taxon>Actinomycetota</taxon>
        <taxon>Actinomycetes</taxon>
        <taxon>Kitasatosporales</taxon>
        <taxon>Streptomycetaceae</taxon>
        <taxon>Streptomyces</taxon>
    </lineage>
</organism>
<dbReference type="EMBL" id="BAAACA010000014">
    <property type="protein sequence ID" value="GAA0593446.1"/>
    <property type="molecule type" value="Genomic_DNA"/>
</dbReference>
<evidence type="ECO:0000313" key="3">
    <source>
        <dbReference type="Proteomes" id="UP001500668"/>
    </source>
</evidence>
<gene>
    <name evidence="2" type="ORF">GCM10010394_23470</name>
</gene>
<evidence type="ECO:0000256" key="1">
    <source>
        <dbReference type="SAM" id="Phobius"/>
    </source>
</evidence>
<keyword evidence="1" id="KW-1133">Transmembrane helix</keyword>
<feature type="transmembrane region" description="Helical" evidence="1">
    <location>
        <begin position="25"/>
        <end position="48"/>
    </location>
</feature>
<evidence type="ECO:0000313" key="2">
    <source>
        <dbReference type="EMBL" id="GAA0593446.1"/>
    </source>
</evidence>
<protein>
    <recommendedName>
        <fullName evidence="4">DUF3995 domain-containing protein</fullName>
    </recommendedName>
</protein>
<sequence>MTIKLSVGDEPHPAPARAPRLHPGVWPGFAAAAWGLLFAVPSFVWATGTTFGARTTVSPSLVKLADERVAWFVAVLWVTGLLKVFGALIGIGLAQRRGRRVGRLLVFCGGGAAVLLVWHGCLFLVHGVLVEAGIRSVAPDLAGLTLWYLCLWGPWFIVGGLAFAAATLRYVRRLDTRIEVRRYGAVGALGALLLSLGSMITGIG</sequence>
<name>A0ABN1FLR4_9ACTN</name>
<keyword evidence="1" id="KW-0812">Transmembrane</keyword>
<dbReference type="RefSeq" id="WP_344073179.1">
    <property type="nucleotide sequence ID" value="NZ_BAAACA010000014.1"/>
</dbReference>
<keyword evidence="1" id="KW-0472">Membrane</keyword>
<feature type="transmembrane region" description="Helical" evidence="1">
    <location>
        <begin position="146"/>
        <end position="171"/>
    </location>
</feature>
<accession>A0ABN1FLR4</accession>
<keyword evidence="3" id="KW-1185">Reference proteome</keyword>
<feature type="transmembrane region" description="Helical" evidence="1">
    <location>
        <begin position="183"/>
        <end position="203"/>
    </location>
</feature>
<dbReference type="Proteomes" id="UP001500668">
    <property type="component" value="Unassembled WGS sequence"/>
</dbReference>
<feature type="transmembrane region" description="Helical" evidence="1">
    <location>
        <begin position="68"/>
        <end position="92"/>
    </location>
</feature>
<reference evidence="2 3" key="1">
    <citation type="journal article" date="2019" name="Int. J. Syst. Evol. Microbiol.">
        <title>The Global Catalogue of Microorganisms (GCM) 10K type strain sequencing project: providing services to taxonomists for standard genome sequencing and annotation.</title>
        <authorList>
            <consortium name="The Broad Institute Genomics Platform"/>
            <consortium name="The Broad Institute Genome Sequencing Center for Infectious Disease"/>
            <person name="Wu L."/>
            <person name="Ma J."/>
        </authorList>
    </citation>
    <scope>NUCLEOTIDE SEQUENCE [LARGE SCALE GENOMIC DNA]</scope>
    <source>
        <strain evidence="2 3">JCM 5067</strain>
    </source>
</reference>
<feature type="transmembrane region" description="Helical" evidence="1">
    <location>
        <begin position="104"/>
        <end position="126"/>
    </location>
</feature>